<name>A0ABQ9ESC6_TEGGR</name>
<accession>A0ABQ9ESC6</accession>
<keyword evidence="2" id="KW-1185">Reference proteome</keyword>
<dbReference type="Proteomes" id="UP001217089">
    <property type="component" value="Unassembled WGS sequence"/>
</dbReference>
<proteinExistence type="predicted"/>
<evidence type="ECO:0000313" key="2">
    <source>
        <dbReference type="Proteomes" id="UP001217089"/>
    </source>
</evidence>
<comment type="caution">
    <text evidence="1">The sequence shown here is derived from an EMBL/GenBank/DDBJ whole genome shotgun (WGS) entry which is preliminary data.</text>
</comment>
<sequence>MHIARVQQGGTCSHMVGLVKTIQQFKILGLKDVPSEQACTSLPQTWHIPRGNRITPISVSKVVVTKAKDVRKKIPILQKPFDCE</sequence>
<protein>
    <submittedName>
        <fullName evidence="1">Uncharacterized protein</fullName>
    </submittedName>
</protein>
<feature type="non-terminal residue" evidence="1">
    <location>
        <position position="84"/>
    </location>
</feature>
<gene>
    <name evidence="1" type="ORF">KUTeg_012977</name>
</gene>
<evidence type="ECO:0000313" key="1">
    <source>
        <dbReference type="EMBL" id="KAJ8308103.1"/>
    </source>
</evidence>
<dbReference type="EMBL" id="JARBDR010000657">
    <property type="protein sequence ID" value="KAJ8308103.1"/>
    <property type="molecule type" value="Genomic_DNA"/>
</dbReference>
<organism evidence="1 2">
    <name type="scientific">Tegillarca granosa</name>
    <name type="common">Malaysian cockle</name>
    <name type="synonym">Anadara granosa</name>
    <dbReference type="NCBI Taxonomy" id="220873"/>
    <lineage>
        <taxon>Eukaryota</taxon>
        <taxon>Metazoa</taxon>
        <taxon>Spiralia</taxon>
        <taxon>Lophotrochozoa</taxon>
        <taxon>Mollusca</taxon>
        <taxon>Bivalvia</taxon>
        <taxon>Autobranchia</taxon>
        <taxon>Pteriomorphia</taxon>
        <taxon>Arcoida</taxon>
        <taxon>Arcoidea</taxon>
        <taxon>Arcidae</taxon>
        <taxon>Tegillarca</taxon>
    </lineage>
</organism>
<reference evidence="1 2" key="1">
    <citation type="submission" date="2022-12" db="EMBL/GenBank/DDBJ databases">
        <title>Chromosome-level genome of Tegillarca granosa.</title>
        <authorList>
            <person name="Kim J."/>
        </authorList>
    </citation>
    <scope>NUCLEOTIDE SEQUENCE [LARGE SCALE GENOMIC DNA]</scope>
    <source>
        <strain evidence="1">Teg-2019</strain>
        <tissue evidence="1">Adductor muscle</tissue>
    </source>
</reference>